<proteinExistence type="predicted"/>
<protein>
    <submittedName>
        <fullName evidence="1">Carboxy-terminal processing protease</fullName>
    </submittedName>
</protein>
<evidence type="ECO:0000313" key="1">
    <source>
        <dbReference type="EMBL" id="EKC44291.1"/>
    </source>
</evidence>
<accession>K1S9Y9</accession>
<name>K1S9Y9_9ZZZZ</name>
<gene>
    <name evidence="1" type="ORF">LEA_20719</name>
</gene>
<comment type="caution">
    <text evidence="1">The sequence shown here is derived from an EMBL/GenBank/DDBJ whole genome shotgun (WGS) entry which is preliminary data.</text>
</comment>
<dbReference type="GO" id="GO:0008233">
    <property type="term" value="F:peptidase activity"/>
    <property type="evidence" value="ECO:0007669"/>
    <property type="project" value="UniProtKB-KW"/>
</dbReference>
<reference evidence="1" key="1">
    <citation type="journal article" date="2013" name="Environ. Microbiol.">
        <title>Microbiota from the distal guts of lean and obese adolescents exhibit partial functional redundancy besides clear differences in community structure.</title>
        <authorList>
            <person name="Ferrer M."/>
            <person name="Ruiz A."/>
            <person name="Lanza F."/>
            <person name="Haange S.B."/>
            <person name="Oberbach A."/>
            <person name="Till H."/>
            <person name="Bargiela R."/>
            <person name="Campoy C."/>
            <person name="Segura M.T."/>
            <person name="Richter M."/>
            <person name="von Bergen M."/>
            <person name="Seifert J."/>
            <person name="Suarez A."/>
        </authorList>
    </citation>
    <scope>NUCLEOTIDE SEQUENCE</scope>
</reference>
<dbReference type="AlphaFoldDB" id="K1S9Y9"/>
<sequence length="206" mass="23492">PYADGSALRLTTARYYTPTGRSIQKPYKIGDEAGYEEDIWNRYRNNEFFTADSIHFADSLKRITPGGKVVYGGGGIMPDVFVPADTTDVTKYFVEVAGRNILYRYTIEYSDRHRDALNAVRTVEDLEKLLDSDPGMFDDFIRYAARKGVTPRYGDIARSRKLIEAQLRAYIGRNTVLEDNGFYANIYPVDNVIMRAIEILNSKQDD</sequence>
<dbReference type="GO" id="GO:0006508">
    <property type="term" value="P:proteolysis"/>
    <property type="evidence" value="ECO:0007669"/>
    <property type="project" value="UniProtKB-KW"/>
</dbReference>
<dbReference type="EMBL" id="AJWY01014246">
    <property type="protein sequence ID" value="EKC44291.1"/>
    <property type="molecule type" value="Genomic_DNA"/>
</dbReference>
<keyword evidence="1" id="KW-0378">Hydrolase</keyword>
<keyword evidence="1" id="KW-0645">Protease</keyword>
<feature type="non-terminal residue" evidence="1">
    <location>
        <position position="1"/>
    </location>
</feature>
<organism evidence="1">
    <name type="scientific">human gut metagenome</name>
    <dbReference type="NCBI Taxonomy" id="408170"/>
    <lineage>
        <taxon>unclassified sequences</taxon>
        <taxon>metagenomes</taxon>
        <taxon>organismal metagenomes</taxon>
    </lineage>
</organism>